<dbReference type="AlphaFoldDB" id="A0A9N9LDA6"/>
<dbReference type="PROSITE" id="PS50048">
    <property type="entry name" value="ZN2_CY6_FUNGAL_2"/>
    <property type="match status" value="1"/>
</dbReference>
<feature type="region of interest" description="Disordered" evidence="6">
    <location>
        <begin position="53"/>
        <end position="80"/>
    </location>
</feature>
<dbReference type="GO" id="GO:0005634">
    <property type="term" value="C:nucleus"/>
    <property type="evidence" value="ECO:0007669"/>
    <property type="project" value="UniProtKB-SubCell"/>
</dbReference>
<dbReference type="CDD" id="cd12148">
    <property type="entry name" value="fungal_TF_MHR"/>
    <property type="match status" value="1"/>
</dbReference>
<dbReference type="CDD" id="cd00067">
    <property type="entry name" value="GAL4"/>
    <property type="match status" value="1"/>
</dbReference>
<dbReference type="Gene3D" id="4.10.240.10">
    <property type="entry name" value="Zn(2)-C6 fungal-type DNA-binding domain"/>
    <property type="match status" value="1"/>
</dbReference>
<evidence type="ECO:0000256" key="4">
    <source>
        <dbReference type="ARBA" id="ARBA00023163"/>
    </source>
</evidence>
<keyword evidence="3" id="KW-0805">Transcription regulation</keyword>
<comment type="subcellular location">
    <subcellularLocation>
        <location evidence="1">Nucleus</location>
    </subcellularLocation>
</comment>
<evidence type="ECO:0000313" key="9">
    <source>
        <dbReference type="Proteomes" id="UP000696280"/>
    </source>
</evidence>
<dbReference type="PROSITE" id="PS00463">
    <property type="entry name" value="ZN2_CY6_FUNGAL_1"/>
    <property type="match status" value="1"/>
</dbReference>
<dbReference type="GO" id="GO:0006351">
    <property type="term" value="P:DNA-templated transcription"/>
    <property type="evidence" value="ECO:0007669"/>
    <property type="project" value="InterPro"/>
</dbReference>
<evidence type="ECO:0000256" key="1">
    <source>
        <dbReference type="ARBA" id="ARBA00004123"/>
    </source>
</evidence>
<name>A0A9N9LDA6_9HELO</name>
<keyword evidence="5" id="KW-0539">Nucleus</keyword>
<dbReference type="InterPro" id="IPR007219">
    <property type="entry name" value="XnlR_reg_dom"/>
</dbReference>
<dbReference type="Pfam" id="PF04082">
    <property type="entry name" value="Fungal_trans"/>
    <property type="match status" value="1"/>
</dbReference>
<dbReference type="GO" id="GO:0008270">
    <property type="term" value="F:zinc ion binding"/>
    <property type="evidence" value="ECO:0007669"/>
    <property type="project" value="InterPro"/>
</dbReference>
<dbReference type="InterPro" id="IPR050815">
    <property type="entry name" value="TF_fung"/>
</dbReference>
<keyword evidence="9" id="KW-1185">Reference proteome</keyword>
<feature type="domain" description="Zn(2)-C6 fungal-type" evidence="7">
    <location>
        <begin position="15"/>
        <end position="45"/>
    </location>
</feature>
<dbReference type="Proteomes" id="UP000696280">
    <property type="component" value="Unassembled WGS sequence"/>
</dbReference>
<evidence type="ECO:0000256" key="6">
    <source>
        <dbReference type="SAM" id="MobiDB-lite"/>
    </source>
</evidence>
<dbReference type="OrthoDB" id="424974at2759"/>
<dbReference type="PANTHER" id="PTHR47338">
    <property type="entry name" value="ZN(II)2CYS6 TRANSCRIPTION FACTOR (EUROFUNG)-RELATED"/>
    <property type="match status" value="1"/>
</dbReference>
<dbReference type="InterPro" id="IPR036864">
    <property type="entry name" value="Zn2-C6_fun-type_DNA-bd_sf"/>
</dbReference>
<dbReference type="SUPFAM" id="SSF57701">
    <property type="entry name" value="Zn2/Cys6 DNA-binding domain"/>
    <property type="match status" value="1"/>
</dbReference>
<evidence type="ECO:0000256" key="5">
    <source>
        <dbReference type="ARBA" id="ARBA00023242"/>
    </source>
</evidence>
<feature type="region of interest" description="Disordered" evidence="6">
    <location>
        <begin position="97"/>
        <end position="124"/>
    </location>
</feature>
<sequence length="731" mass="81515">MSPNSERPAKRVRQACEPCRRKKSRCPGEKPICSYCARLHQVCVYAEERSENGRNLRSVSPAAQSPSIRTSRPPTSDARLEDRLRSVESQLAEVLANQVSLTRSPAPQGPEPPTRSHRTNPSINLHDSRLPSWDIVQTIAEAYLTYCDCQPLPLFHRSTFLQTLKERDPEVLFSVLALASRFTPFFANEPVTEYVEAARAIISKKVFDGAVALSTIQSLCLLSLVDFTGRLPCSDLVYKLMSIDGNTRRASIHSSLAMSLAQNAGLTRETHASISTQEKEERRRAFWSLFLLKRLHGADFMVLDFSAEDNFPWYPETTGKVSKYGHQAEQFPSSGSDSSVDKGIVAYAIQLSEVWFKITRYAWRRGILNESPPWSPQSEYSVALAQQMDFETRMPYIHRFNPAKFSQRPIEELDQARDYWGPWLLIQFLYHTNLCLLNHPLLLSLRLRNFKGVIPEIFLQNTADSMASHASWIINFIDMLEAKEFKVSDPFLGHCVAIVATIYLQESFVDDEGKRREKQCNFDKCLQFIRGFGAQWPHVGRIAQKLASLSETVSSTQVASDEPMRQNRKLLIDLGQFFEILEYSSSSEIAGTARNLFDASLHSTLMVSRTEMAQTTVLPEPTRVERQEFGTPNSGTPVAGVGVGVNVLQGNEFLGFGGGGGSASASGSAGNGAGHGSIAFGMDPHVDANGAQQPFQFSDDELAVLAENFFHQRPQVEGQGNAAGWWNMGNL</sequence>
<keyword evidence="2" id="KW-0479">Metal-binding</keyword>
<organism evidence="8 9">
    <name type="scientific">Hymenoscyphus fraxineus</name>
    <dbReference type="NCBI Taxonomy" id="746836"/>
    <lineage>
        <taxon>Eukaryota</taxon>
        <taxon>Fungi</taxon>
        <taxon>Dikarya</taxon>
        <taxon>Ascomycota</taxon>
        <taxon>Pezizomycotina</taxon>
        <taxon>Leotiomycetes</taxon>
        <taxon>Helotiales</taxon>
        <taxon>Helotiaceae</taxon>
        <taxon>Hymenoscyphus</taxon>
    </lineage>
</organism>
<dbReference type="Pfam" id="PF00172">
    <property type="entry name" value="Zn_clus"/>
    <property type="match status" value="1"/>
</dbReference>
<dbReference type="InterPro" id="IPR001138">
    <property type="entry name" value="Zn2Cys6_DnaBD"/>
</dbReference>
<dbReference type="PANTHER" id="PTHR47338:SF9">
    <property type="entry name" value="ZN(II)2CYS6 TRANSCRIPTION FACTOR (EUROFUNG)"/>
    <property type="match status" value="1"/>
</dbReference>
<protein>
    <recommendedName>
        <fullName evidence="7">Zn(2)-C6 fungal-type domain-containing protein</fullName>
    </recommendedName>
</protein>
<dbReference type="EMBL" id="CAJVRL010000108">
    <property type="protein sequence ID" value="CAG8961377.1"/>
    <property type="molecule type" value="Genomic_DNA"/>
</dbReference>
<feature type="compositionally biased region" description="Low complexity" evidence="6">
    <location>
        <begin position="65"/>
        <end position="76"/>
    </location>
</feature>
<evidence type="ECO:0000256" key="3">
    <source>
        <dbReference type="ARBA" id="ARBA00023015"/>
    </source>
</evidence>
<gene>
    <name evidence="8" type="ORF">HYFRA_00013323</name>
</gene>
<accession>A0A9N9LDA6</accession>
<evidence type="ECO:0000259" key="7">
    <source>
        <dbReference type="PROSITE" id="PS50048"/>
    </source>
</evidence>
<comment type="caution">
    <text evidence="8">The sequence shown here is derived from an EMBL/GenBank/DDBJ whole genome shotgun (WGS) entry which is preliminary data.</text>
</comment>
<proteinExistence type="predicted"/>
<evidence type="ECO:0000313" key="8">
    <source>
        <dbReference type="EMBL" id="CAG8961377.1"/>
    </source>
</evidence>
<reference evidence="8" key="1">
    <citation type="submission" date="2021-07" db="EMBL/GenBank/DDBJ databases">
        <authorList>
            <person name="Durling M."/>
        </authorList>
    </citation>
    <scope>NUCLEOTIDE SEQUENCE</scope>
</reference>
<feature type="compositionally biased region" description="Polar residues" evidence="6">
    <location>
        <begin position="55"/>
        <end position="64"/>
    </location>
</feature>
<dbReference type="GO" id="GO:0003677">
    <property type="term" value="F:DNA binding"/>
    <property type="evidence" value="ECO:0007669"/>
    <property type="project" value="InterPro"/>
</dbReference>
<dbReference type="SMART" id="SM00066">
    <property type="entry name" value="GAL4"/>
    <property type="match status" value="1"/>
</dbReference>
<keyword evidence="4" id="KW-0804">Transcription</keyword>
<evidence type="ECO:0000256" key="2">
    <source>
        <dbReference type="ARBA" id="ARBA00022723"/>
    </source>
</evidence>
<dbReference type="GO" id="GO:0000981">
    <property type="term" value="F:DNA-binding transcription factor activity, RNA polymerase II-specific"/>
    <property type="evidence" value="ECO:0007669"/>
    <property type="project" value="InterPro"/>
</dbReference>